<evidence type="ECO:0000256" key="4">
    <source>
        <dbReference type="ARBA" id="ARBA00022475"/>
    </source>
</evidence>
<keyword evidence="11" id="KW-0282">Flagellum</keyword>
<evidence type="ECO:0000256" key="7">
    <source>
        <dbReference type="ARBA" id="ARBA00022779"/>
    </source>
</evidence>
<evidence type="ECO:0000256" key="8">
    <source>
        <dbReference type="ARBA" id="ARBA00022989"/>
    </source>
</evidence>
<organism evidence="11 12">
    <name type="scientific">Meridianimarinicoccus marinus</name>
    <dbReference type="NCBI Taxonomy" id="3231483"/>
    <lineage>
        <taxon>Bacteria</taxon>
        <taxon>Pseudomonadati</taxon>
        <taxon>Pseudomonadota</taxon>
        <taxon>Alphaproteobacteria</taxon>
        <taxon>Rhodobacterales</taxon>
        <taxon>Paracoccaceae</taxon>
        <taxon>Meridianimarinicoccus</taxon>
    </lineage>
</organism>
<gene>
    <name evidence="11" type="ORF">AB0T83_04065</name>
</gene>
<evidence type="ECO:0000256" key="1">
    <source>
        <dbReference type="ARBA" id="ARBA00002254"/>
    </source>
</evidence>
<keyword evidence="10" id="KW-0997">Cell inner membrane</keyword>
<name>A0ABV3L317_9RHOB</name>
<evidence type="ECO:0000313" key="11">
    <source>
        <dbReference type="EMBL" id="MEV8465957.1"/>
    </source>
</evidence>
<dbReference type="Pfam" id="PF03748">
    <property type="entry name" value="FliL"/>
    <property type="match status" value="1"/>
</dbReference>
<keyword evidence="11" id="KW-0966">Cell projection</keyword>
<protein>
    <recommendedName>
        <fullName evidence="10">Flagellar protein FliL</fullName>
    </recommendedName>
</protein>
<keyword evidence="5 10" id="KW-0145">Chemotaxis</keyword>
<comment type="caution">
    <text evidence="11">The sequence shown here is derived from an EMBL/GenBank/DDBJ whole genome shotgun (WGS) entry which is preliminary data.</text>
</comment>
<evidence type="ECO:0000313" key="12">
    <source>
        <dbReference type="Proteomes" id="UP001553161"/>
    </source>
</evidence>
<keyword evidence="11" id="KW-0969">Cilium</keyword>
<evidence type="ECO:0000256" key="9">
    <source>
        <dbReference type="ARBA" id="ARBA00023136"/>
    </source>
</evidence>
<dbReference type="Proteomes" id="UP001553161">
    <property type="component" value="Unassembled WGS sequence"/>
</dbReference>
<dbReference type="RefSeq" id="WP_366191768.1">
    <property type="nucleotide sequence ID" value="NZ_JBFBVU010000003.1"/>
</dbReference>
<keyword evidence="4" id="KW-1003">Cell membrane</keyword>
<evidence type="ECO:0000256" key="3">
    <source>
        <dbReference type="ARBA" id="ARBA00008281"/>
    </source>
</evidence>
<evidence type="ECO:0000256" key="6">
    <source>
        <dbReference type="ARBA" id="ARBA00022692"/>
    </source>
</evidence>
<dbReference type="InterPro" id="IPR005503">
    <property type="entry name" value="FliL"/>
</dbReference>
<comment type="similarity">
    <text evidence="3 10">Belongs to the FliL family.</text>
</comment>
<reference evidence="11 12" key="1">
    <citation type="submission" date="2024-07" db="EMBL/GenBank/DDBJ databases">
        <authorList>
            <person name="Kang M."/>
        </authorList>
    </citation>
    <scope>NUCLEOTIDE SEQUENCE [LARGE SCALE GENOMIC DNA]</scope>
    <source>
        <strain evidence="11 12">DFM31</strain>
    </source>
</reference>
<keyword evidence="6" id="KW-0812">Transmembrane</keyword>
<comment type="function">
    <text evidence="1 10">Controls the rotational direction of flagella during chemotaxis.</text>
</comment>
<proteinExistence type="inferred from homology"/>
<evidence type="ECO:0000256" key="5">
    <source>
        <dbReference type="ARBA" id="ARBA00022500"/>
    </source>
</evidence>
<keyword evidence="7 10" id="KW-0283">Flagellar rotation</keyword>
<dbReference type="EMBL" id="JBFBVU010000003">
    <property type="protein sequence ID" value="MEV8465957.1"/>
    <property type="molecule type" value="Genomic_DNA"/>
</dbReference>
<comment type="subcellular location">
    <subcellularLocation>
        <location evidence="10">Cell inner membrane</location>
    </subcellularLocation>
    <subcellularLocation>
        <location evidence="2">Cell membrane</location>
        <topology evidence="2">Single-pass membrane protein</topology>
    </subcellularLocation>
</comment>
<sequence length="165" mass="17547">MRKLIPVILALTALGGGLATGYFARAALSPSESNAADACPEETSDCDDPKGHDEVAALPTEYVKFANQFIVPLIEGDGISAMVVLSLSVEVSEGSKETIYNREPKLRDAFLRVLFDHANAGGFEGNFLSSAGLDGLRMALREIGQKTAGPIVQDVLIIDLVKQKV</sequence>
<keyword evidence="8" id="KW-1133">Transmembrane helix</keyword>
<keyword evidence="9 10" id="KW-0472">Membrane</keyword>
<keyword evidence="12" id="KW-1185">Reference proteome</keyword>
<evidence type="ECO:0000256" key="10">
    <source>
        <dbReference type="RuleBase" id="RU364125"/>
    </source>
</evidence>
<accession>A0ABV3L317</accession>
<evidence type="ECO:0000256" key="2">
    <source>
        <dbReference type="ARBA" id="ARBA00004162"/>
    </source>
</evidence>